<keyword evidence="4" id="KW-1185">Reference proteome</keyword>
<dbReference type="InterPro" id="IPR036852">
    <property type="entry name" value="Peptidase_S8/S53_dom_sf"/>
</dbReference>
<name>A0ABD1UH87_9LAMI</name>
<dbReference type="EMBL" id="JBFOLK010000003">
    <property type="protein sequence ID" value="KAL2524302.1"/>
    <property type="molecule type" value="Genomic_DNA"/>
</dbReference>
<gene>
    <name evidence="3" type="ORF">Adt_09356</name>
</gene>
<dbReference type="SUPFAM" id="SSF52743">
    <property type="entry name" value="Subtilisin-like"/>
    <property type="match status" value="1"/>
</dbReference>
<reference evidence="4" key="1">
    <citation type="submission" date="2024-07" db="EMBL/GenBank/DDBJ databases">
        <title>Two chromosome-level genome assemblies of Korean endemic species Abeliophyllum distichum and Forsythia ovata (Oleaceae).</title>
        <authorList>
            <person name="Jang H."/>
        </authorList>
    </citation>
    <scope>NUCLEOTIDE SEQUENCE [LARGE SCALE GENOMIC DNA]</scope>
</reference>
<evidence type="ECO:0000313" key="4">
    <source>
        <dbReference type="Proteomes" id="UP001604336"/>
    </source>
</evidence>
<organism evidence="3 4">
    <name type="scientific">Abeliophyllum distichum</name>
    <dbReference type="NCBI Taxonomy" id="126358"/>
    <lineage>
        <taxon>Eukaryota</taxon>
        <taxon>Viridiplantae</taxon>
        <taxon>Streptophyta</taxon>
        <taxon>Embryophyta</taxon>
        <taxon>Tracheophyta</taxon>
        <taxon>Spermatophyta</taxon>
        <taxon>Magnoliopsida</taxon>
        <taxon>eudicotyledons</taxon>
        <taxon>Gunneridae</taxon>
        <taxon>Pentapetalae</taxon>
        <taxon>asterids</taxon>
        <taxon>lamiids</taxon>
        <taxon>Lamiales</taxon>
        <taxon>Oleaceae</taxon>
        <taxon>Forsythieae</taxon>
        <taxon>Abeliophyllum</taxon>
    </lineage>
</organism>
<evidence type="ECO:0000256" key="2">
    <source>
        <dbReference type="ARBA" id="ARBA00022729"/>
    </source>
</evidence>
<dbReference type="Gene3D" id="3.50.30.30">
    <property type="match status" value="1"/>
</dbReference>
<protein>
    <submittedName>
        <fullName evidence="3">Subtilase family protein</fullName>
    </submittedName>
</protein>
<comment type="similarity">
    <text evidence="1">Belongs to the peptidase S8 family.</text>
</comment>
<dbReference type="Proteomes" id="UP001604336">
    <property type="component" value="Unassembled WGS sequence"/>
</dbReference>
<sequence length="257" mass="28394">MKFSGRYMEGVISTFHCHPRKLRLKTTRSWDFINLLEGNGDLSHSNGEELLRKASYGKDVIVGVLTMVYGWSLRVSVTKEWNQFQSCGKEFARPVSLHLDRKLIGARYYLKGYEAFYGSLDPRLDFHSQRDVYGHETHVTSTVGWRRVPNASTPSGFSKEGNTCLPNDVMAAIDEAIFDGVQIISVLAGDTSISYAQDDVAIGALHALKQNILVSSSAGNYGPNPSSVANVAPWIITVAASSIDQDFFSHVELGNAW</sequence>
<evidence type="ECO:0000313" key="3">
    <source>
        <dbReference type="EMBL" id="KAL2524302.1"/>
    </source>
</evidence>
<comment type="caution">
    <text evidence="3">The sequence shown here is derived from an EMBL/GenBank/DDBJ whole genome shotgun (WGS) entry which is preliminary data.</text>
</comment>
<accession>A0ABD1UH87</accession>
<dbReference type="Gene3D" id="3.40.50.200">
    <property type="entry name" value="Peptidase S8/S53 domain"/>
    <property type="match status" value="2"/>
</dbReference>
<proteinExistence type="inferred from homology"/>
<evidence type="ECO:0000256" key="1">
    <source>
        <dbReference type="ARBA" id="ARBA00011073"/>
    </source>
</evidence>
<dbReference type="InterPro" id="IPR045051">
    <property type="entry name" value="SBT"/>
</dbReference>
<keyword evidence="2" id="KW-0732">Signal</keyword>
<dbReference type="PANTHER" id="PTHR10795">
    <property type="entry name" value="PROPROTEIN CONVERTASE SUBTILISIN/KEXIN"/>
    <property type="match status" value="1"/>
</dbReference>
<dbReference type="AlphaFoldDB" id="A0ABD1UH87"/>